<dbReference type="EMBL" id="JAQZAO010000006">
    <property type="protein sequence ID" value="MDD7966719.1"/>
    <property type="molecule type" value="Genomic_DNA"/>
</dbReference>
<dbReference type="PANTHER" id="PTHR12526:SF631">
    <property type="entry name" value="BLL6306 PROTEIN"/>
    <property type="match status" value="1"/>
</dbReference>
<dbReference type="InterPro" id="IPR028098">
    <property type="entry name" value="Glyco_trans_4-like_N"/>
</dbReference>
<dbReference type="Proteomes" id="UP001300763">
    <property type="component" value="Unassembled WGS sequence"/>
</dbReference>
<protein>
    <submittedName>
        <fullName evidence="5">Glycosyltransferase family 4 protein</fullName>
    </submittedName>
</protein>
<keyword evidence="1" id="KW-0328">Glycosyltransferase</keyword>
<name>A0ABT5SV33_9PSEU</name>
<dbReference type="PANTHER" id="PTHR12526">
    <property type="entry name" value="GLYCOSYLTRANSFERASE"/>
    <property type="match status" value="1"/>
</dbReference>
<accession>A0ABT5SV33</accession>
<keyword evidence="6" id="KW-1185">Reference proteome</keyword>
<evidence type="ECO:0000256" key="2">
    <source>
        <dbReference type="ARBA" id="ARBA00022679"/>
    </source>
</evidence>
<gene>
    <name evidence="5" type="ORF">PGB27_15400</name>
</gene>
<evidence type="ECO:0000259" key="4">
    <source>
        <dbReference type="Pfam" id="PF13439"/>
    </source>
</evidence>
<keyword evidence="2" id="KW-0808">Transferase</keyword>
<dbReference type="Pfam" id="PF13439">
    <property type="entry name" value="Glyco_transf_4"/>
    <property type="match status" value="1"/>
</dbReference>
<dbReference type="RefSeq" id="WP_274201251.1">
    <property type="nucleotide sequence ID" value="NZ_JAQZAO010000006.1"/>
</dbReference>
<evidence type="ECO:0000313" key="5">
    <source>
        <dbReference type="EMBL" id="MDD7966719.1"/>
    </source>
</evidence>
<comment type="caution">
    <text evidence="5">The sequence shown here is derived from an EMBL/GenBank/DDBJ whole genome shotgun (WGS) entry which is preliminary data.</text>
</comment>
<dbReference type="Pfam" id="PF13692">
    <property type="entry name" value="Glyco_trans_1_4"/>
    <property type="match status" value="1"/>
</dbReference>
<evidence type="ECO:0000256" key="3">
    <source>
        <dbReference type="SAM" id="MobiDB-lite"/>
    </source>
</evidence>
<feature type="compositionally biased region" description="Polar residues" evidence="3">
    <location>
        <begin position="374"/>
        <end position="387"/>
    </location>
</feature>
<proteinExistence type="predicted"/>
<feature type="domain" description="Glycosyltransferase subfamily 4-like N-terminal" evidence="4">
    <location>
        <begin position="50"/>
        <end position="164"/>
    </location>
</feature>
<dbReference type="SUPFAM" id="SSF53756">
    <property type="entry name" value="UDP-Glycosyltransferase/glycogen phosphorylase"/>
    <property type="match status" value="1"/>
</dbReference>
<reference evidence="5 6" key="1">
    <citation type="submission" date="2023-02" db="EMBL/GenBank/DDBJ databases">
        <title>Genome sequencing required for Actinomycetospora new species description.</title>
        <authorList>
            <person name="Saimee Y."/>
            <person name="Duangmal K."/>
        </authorList>
    </citation>
    <scope>NUCLEOTIDE SEQUENCE [LARGE SCALE GENOMIC DNA]</scope>
    <source>
        <strain evidence="5 6">DW7H6</strain>
    </source>
</reference>
<dbReference type="CDD" id="cd03801">
    <property type="entry name" value="GT4_PimA-like"/>
    <property type="match status" value="1"/>
</dbReference>
<sequence length="387" mass="40565">MTRSPRTLWVSTSTTTQGGIATCVRTLAATGLWARWGVRHVATHRDGGAAAKAATFAGGLARVLVEFVARRPDLVHVHMSAAGSFVRKAVVCWAAYALRVPVVLHVHSGRFHLFHDRAPAPLQRVIRSTLTRADVVVALGGLMRERLARIAPDAVLTSLPNPVPVAPATRRAPGAAPHVVFLGRIWAKKGAFDLVEAWAKVVGGTAIATPGPRLTLAGDGEHDRARALADELGVGGSVTVHDWLRGDEVAALLADADVLALPSENEGQPMVVLEAMSRGVAVLATEVGGIPELVASGTEGLLVPPHDVPALADALGELLADPDRRRALGEAALARARSEFLAEAVAERIEGLYHEVLARRHPSASPTHGAASVPSVTVTDPDTRTGS</sequence>
<feature type="region of interest" description="Disordered" evidence="3">
    <location>
        <begin position="363"/>
        <end position="387"/>
    </location>
</feature>
<dbReference type="Gene3D" id="3.40.50.2000">
    <property type="entry name" value="Glycogen Phosphorylase B"/>
    <property type="match status" value="2"/>
</dbReference>
<organism evidence="5 6">
    <name type="scientific">Actinomycetospora lemnae</name>
    <dbReference type="NCBI Taxonomy" id="3019891"/>
    <lineage>
        <taxon>Bacteria</taxon>
        <taxon>Bacillati</taxon>
        <taxon>Actinomycetota</taxon>
        <taxon>Actinomycetes</taxon>
        <taxon>Pseudonocardiales</taxon>
        <taxon>Pseudonocardiaceae</taxon>
        <taxon>Actinomycetospora</taxon>
    </lineage>
</organism>
<evidence type="ECO:0000256" key="1">
    <source>
        <dbReference type="ARBA" id="ARBA00022676"/>
    </source>
</evidence>
<evidence type="ECO:0000313" key="6">
    <source>
        <dbReference type="Proteomes" id="UP001300763"/>
    </source>
</evidence>